<accession>A0A699XA46</accession>
<dbReference type="AlphaFoldDB" id="A0A699XA46"/>
<protein>
    <submittedName>
        <fullName evidence="1">Uncharacterized protein</fullName>
    </submittedName>
</protein>
<organism evidence="1">
    <name type="scientific">Tanacetum cinerariifolium</name>
    <name type="common">Dalmatian daisy</name>
    <name type="synonym">Chrysanthemum cinerariifolium</name>
    <dbReference type="NCBI Taxonomy" id="118510"/>
    <lineage>
        <taxon>Eukaryota</taxon>
        <taxon>Viridiplantae</taxon>
        <taxon>Streptophyta</taxon>
        <taxon>Embryophyta</taxon>
        <taxon>Tracheophyta</taxon>
        <taxon>Spermatophyta</taxon>
        <taxon>Magnoliopsida</taxon>
        <taxon>eudicotyledons</taxon>
        <taxon>Gunneridae</taxon>
        <taxon>Pentapetalae</taxon>
        <taxon>asterids</taxon>
        <taxon>campanulids</taxon>
        <taxon>Asterales</taxon>
        <taxon>Asteraceae</taxon>
        <taxon>Asteroideae</taxon>
        <taxon>Anthemideae</taxon>
        <taxon>Anthemidinae</taxon>
        <taxon>Tanacetum</taxon>
    </lineage>
</organism>
<feature type="non-terminal residue" evidence="1">
    <location>
        <position position="73"/>
    </location>
</feature>
<sequence length="73" mass="7333">GRLAALGLLDGGDDVGIGGAAAQVAAHGLADFDGRAVARVRVGEQRGGRHNLARRAVAALKSVVLDKRGLHGV</sequence>
<evidence type="ECO:0000313" key="1">
    <source>
        <dbReference type="EMBL" id="GFD56033.1"/>
    </source>
</evidence>
<comment type="caution">
    <text evidence="1">The sequence shown here is derived from an EMBL/GenBank/DDBJ whole genome shotgun (WGS) entry which is preliminary data.</text>
</comment>
<reference evidence="1" key="1">
    <citation type="journal article" date="2019" name="Sci. Rep.">
        <title>Draft genome of Tanacetum cinerariifolium, the natural source of mosquito coil.</title>
        <authorList>
            <person name="Yamashiro T."/>
            <person name="Shiraishi A."/>
            <person name="Satake H."/>
            <person name="Nakayama K."/>
        </authorList>
    </citation>
    <scope>NUCLEOTIDE SEQUENCE</scope>
</reference>
<name>A0A699XA46_TANCI</name>
<gene>
    <name evidence="1" type="ORF">Tci_928002</name>
</gene>
<proteinExistence type="predicted"/>
<feature type="non-terminal residue" evidence="1">
    <location>
        <position position="1"/>
    </location>
</feature>
<dbReference type="EMBL" id="BKCJ011824677">
    <property type="protein sequence ID" value="GFD56033.1"/>
    <property type="molecule type" value="Genomic_DNA"/>
</dbReference>